<sequence length="95" mass="10385">MPMPMAMAISNFLFLLILLVTRANGFDISPTSAPAASPLPGCDDCSTIDFPPPTPSSPLKNIVVMVLVPVAVFAYLAIIIYFVHFWRQHALILQQ</sequence>
<feature type="chain" id="PRO_5021393740" evidence="2">
    <location>
        <begin position="26"/>
        <end position="95"/>
    </location>
</feature>
<dbReference type="AlphaFoldDB" id="A0A4Y7K1E7"/>
<feature type="signal peptide" evidence="2">
    <location>
        <begin position="1"/>
        <end position="25"/>
    </location>
</feature>
<reference evidence="3 4" key="1">
    <citation type="journal article" date="2018" name="Science">
        <title>The opium poppy genome and morphinan production.</title>
        <authorList>
            <person name="Guo L."/>
            <person name="Winzer T."/>
            <person name="Yang X."/>
            <person name="Li Y."/>
            <person name="Ning Z."/>
            <person name="He Z."/>
            <person name="Teodor R."/>
            <person name="Lu Y."/>
            <person name="Bowser T.A."/>
            <person name="Graham I.A."/>
            <person name="Ye K."/>
        </authorList>
    </citation>
    <scope>NUCLEOTIDE SEQUENCE [LARGE SCALE GENOMIC DNA]</scope>
    <source>
        <strain evidence="4">cv. HN1</strain>
        <tissue evidence="3">Leaves</tissue>
    </source>
</reference>
<evidence type="ECO:0000313" key="3">
    <source>
        <dbReference type="EMBL" id="RZC66140.1"/>
    </source>
</evidence>
<evidence type="ECO:0000313" key="4">
    <source>
        <dbReference type="Proteomes" id="UP000316621"/>
    </source>
</evidence>
<dbReference type="Gramene" id="RZC66140">
    <property type="protein sequence ID" value="RZC66140"/>
    <property type="gene ID" value="C5167_009835"/>
</dbReference>
<keyword evidence="4" id="KW-1185">Reference proteome</keyword>
<keyword evidence="1" id="KW-1133">Transmembrane helix</keyword>
<name>A0A4Y7K1E7_PAPSO</name>
<dbReference type="EMBL" id="CM010720">
    <property type="protein sequence ID" value="RZC66140.1"/>
    <property type="molecule type" value="Genomic_DNA"/>
</dbReference>
<organism evidence="3 4">
    <name type="scientific">Papaver somniferum</name>
    <name type="common">Opium poppy</name>
    <dbReference type="NCBI Taxonomy" id="3469"/>
    <lineage>
        <taxon>Eukaryota</taxon>
        <taxon>Viridiplantae</taxon>
        <taxon>Streptophyta</taxon>
        <taxon>Embryophyta</taxon>
        <taxon>Tracheophyta</taxon>
        <taxon>Spermatophyta</taxon>
        <taxon>Magnoliopsida</taxon>
        <taxon>Ranunculales</taxon>
        <taxon>Papaveraceae</taxon>
        <taxon>Papaveroideae</taxon>
        <taxon>Papaver</taxon>
    </lineage>
</organism>
<keyword evidence="2" id="KW-0732">Signal</keyword>
<keyword evidence="1" id="KW-0812">Transmembrane</keyword>
<dbReference type="Proteomes" id="UP000316621">
    <property type="component" value="Chromosome 6"/>
</dbReference>
<feature type="transmembrane region" description="Helical" evidence="1">
    <location>
        <begin position="62"/>
        <end position="86"/>
    </location>
</feature>
<evidence type="ECO:0000256" key="1">
    <source>
        <dbReference type="SAM" id="Phobius"/>
    </source>
</evidence>
<gene>
    <name evidence="3" type="ORF">C5167_009835</name>
</gene>
<accession>A0A4Y7K1E7</accession>
<proteinExistence type="predicted"/>
<keyword evidence="1" id="KW-0472">Membrane</keyword>
<feature type="non-terminal residue" evidence="3">
    <location>
        <position position="95"/>
    </location>
</feature>
<protein>
    <submittedName>
        <fullName evidence="3">Uncharacterized protein</fullName>
    </submittedName>
</protein>
<evidence type="ECO:0000256" key="2">
    <source>
        <dbReference type="SAM" id="SignalP"/>
    </source>
</evidence>